<dbReference type="PANTHER" id="PTHR12608">
    <property type="entry name" value="TRANSMEMBRANE PROTEIN HTP-1 RELATED"/>
    <property type="match status" value="1"/>
</dbReference>
<comment type="subcellular location">
    <subcellularLocation>
        <location evidence="1 6">Membrane</location>
        <topology evidence="1 6">Multi-pass membrane protein</topology>
    </subcellularLocation>
</comment>
<dbReference type="GO" id="GO:0016020">
    <property type="term" value="C:membrane"/>
    <property type="evidence" value="ECO:0007669"/>
    <property type="project" value="UniProtKB-SubCell"/>
</dbReference>
<dbReference type="GO" id="GO:0046873">
    <property type="term" value="F:metal ion transmembrane transporter activity"/>
    <property type="evidence" value="ECO:0007669"/>
    <property type="project" value="InterPro"/>
</dbReference>
<feature type="non-terminal residue" evidence="7">
    <location>
        <position position="1"/>
    </location>
</feature>
<comment type="caution">
    <text evidence="7">The sequence shown here is derived from an EMBL/GenBank/DDBJ whole genome shotgun (WGS) entry which is preliminary data.</text>
</comment>
<feature type="transmembrane region" description="Helical" evidence="6">
    <location>
        <begin position="64"/>
        <end position="84"/>
    </location>
</feature>
<dbReference type="PANTHER" id="PTHR12608:SF1">
    <property type="entry name" value="TRANSMEMBRANE PROTEIN 165"/>
    <property type="match status" value="1"/>
</dbReference>
<dbReference type="Proteomes" id="UP000013270">
    <property type="component" value="Unassembled WGS sequence"/>
</dbReference>
<dbReference type="EMBL" id="APPK01000034">
    <property type="protein sequence ID" value="ENV22002.1"/>
    <property type="molecule type" value="Genomic_DNA"/>
</dbReference>
<dbReference type="InterPro" id="IPR001727">
    <property type="entry name" value="GDT1-like"/>
</dbReference>
<reference evidence="7 8" key="1">
    <citation type="submission" date="2013-02" db="EMBL/GenBank/DDBJ databases">
        <title>The Genome Sequence of Acinetobacter bereziniae NIPH 3.</title>
        <authorList>
            <consortium name="The Broad Institute Genome Sequencing Platform"/>
            <consortium name="The Broad Institute Genome Sequencing Center for Infectious Disease"/>
            <person name="Cerqueira G."/>
            <person name="Feldgarden M."/>
            <person name="Courvalin P."/>
            <person name="Perichon B."/>
            <person name="Grillot-Courvalin C."/>
            <person name="Clermont D."/>
            <person name="Rocha E."/>
            <person name="Yoon E.-J."/>
            <person name="Nemec A."/>
            <person name="Walker B."/>
            <person name="Young S.K."/>
            <person name="Zeng Q."/>
            <person name="Gargeya S."/>
            <person name="Fitzgerald M."/>
            <person name="Haas B."/>
            <person name="Abouelleil A."/>
            <person name="Alvarado L."/>
            <person name="Arachchi H.M."/>
            <person name="Berlin A.M."/>
            <person name="Chapman S.B."/>
            <person name="Dewar J."/>
            <person name="Goldberg J."/>
            <person name="Griggs A."/>
            <person name="Gujja S."/>
            <person name="Hansen M."/>
            <person name="Howarth C."/>
            <person name="Imamovic A."/>
            <person name="Larimer J."/>
            <person name="McCowan C."/>
            <person name="Murphy C."/>
            <person name="Neiman D."/>
            <person name="Pearson M."/>
            <person name="Priest M."/>
            <person name="Roberts A."/>
            <person name="Saif S."/>
            <person name="Shea T."/>
            <person name="Sisk P."/>
            <person name="Sykes S."/>
            <person name="Wortman J."/>
            <person name="Nusbaum C."/>
            <person name="Birren B."/>
        </authorList>
    </citation>
    <scope>NUCLEOTIDE SEQUENCE [LARGE SCALE GENOMIC DNA]</scope>
    <source>
        <strain evidence="7 8">NIPH 3</strain>
    </source>
</reference>
<evidence type="ECO:0000313" key="7">
    <source>
        <dbReference type="EMBL" id="ENV22002.1"/>
    </source>
</evidence>
<feature type="transmembrane region" description="Helical" evidence="6">
    <location>
        <begin position="197"/>
        <end position="219"/>
    </location>
</feature>
<dbReference type="PATRIC" id="fig|1217651.3.peg.1909"/>
<organism evidence="7 8">
    <name type="scientific">Acinetobacter bereziniae NIPH 3</name>
    <dbReference type="NCBI Taxonomy" id="1217651"/>
    <lineage>
        <taxon>Bacteria</taxon>
        <taxon>Pseudomonadati</taxon>
        <taxon>Pseudomonadota</taxon>
        <taxon>Gammaproteobacteria</taxon>
        <taxon>Moraxellales</taxon>
        <taxon>Moraxellaceae</taxon>
        <taxon>Acinetobacter</taxon>
    </lineage>
</organism>
<gene>
    <name evidence="7" type="ORF">F963_01943</name>
</gene>
<feature type="transmembrane region" description="Helical" evidence="6">
    <location>
        <begin position="96"/>
        <end position="116"/>
    </location>
</feature>
<comment type="similarity">
    <text evidence="2 6">Belongs to the GDT1 family.</text>
</comment>
<keyword evidence="5 6" id="KW-0472">Membrane</keyword>
<feature type="transmembrane region" description="Helical" evidence="6">
    <location>
        <begin position="164"/>
        <end position="185"/>
    </location>
</feature>
<sequence>LHILMFITSFGEQNITYKCCSNFLIHLFMMSAFLISLAVVALSEIGDKTQLLALLLSARFRKPIPILLAIFLATLVNHGVSAILGQWITTVLSPTVLLWIVSLGFIGMAIWMLIPDELGDESESINKWQKYGVFGATFVLFFLAEIGDKTQIATVALAARFDSIGWVTVGTTLGIMLVNAPAVFIGNKLAEKLPISLIHKIGALVFLTIGVAALVQHYFFKV</sequence>
<dbReference type="Pfam" id="PF01169">
    <property type="entry name" value="GDT1"/>
    <property type="match status" value="2"/>
</dbReference>
<dbReference type="HOGENOM" id="CLU_1242339_0_0_6"/>
<evidence type="ECO:0000256" key="1">
    <source>
        <dbReference type="ARBA" id="ARBA00004141"/>
    </source>
</evidence>
<evidence type="ECO:0000313" key="8">
    <source>
        <dbReference type="Proteomes" id="UP000013270"/>
    </source>
</evidence>
<accession>N8XC33</accession>
<evidence type="ECO:0000256" key="3">
    <source>
        <dbReference type="ARBA" id="ARBA00022692"/>
    </source>
</evidence>
<evidence type="ECO:0000256" key="5">
    <source>
        <dbReference type="ARBA" id="ARBA00023136"/>
    </source>
</evidence>
<proteinExistence type="inferred from homology"/>
<feature type="transmembrane region" description="Helical" evidence="6">
    <location>
        <begin position="23"/>
        <end position="43"/>
    </location>
</feature>
<evidence type="ECO:0000256" key="4">
    <source>
        <dbReference type="ARBA" id="ARBA00022989"/>
    </source>
</evidence>
<dbReference type="AlphaFoldDB" id="N8XC33"/>
<evidence type="ECO:0000256" key="2">
    <source>
        <dbReference type="ARBA" id="ARBA00009190"/>
    </source>
</evidence>
<keyword evidence="3 6" id="KW-0812">Transmembrane</keyword>
<evidence type="ECO:0000256" key="6">
    <source>
        <dbReference type="RuleBase" id="RU365102"/>
    </source>
</evidence>
<name>N8XC33_ACIBZ</name>
<keyword evidence="4 6" id="KW-1133">Transmembrane helix</keyword>
<protein>
    <recommendedName>
        <fullName evidence="6">GDT1 family protein</fullName>
    </recommendedName>
</protein>